<accession>A0A5B9DBJ0</accession>
<dbReference type="GeneID" id="41330435"/>
<organism evidence="3 4">
    <name type="scientific">Promethearchaeum syntrophicum</name>
    <dbReference type="NCBI Taxonomy" id="2594042"/>
    <lineage>
        <taxon>Archaea</taxon>
        <taxon>Promethearchaeati</taxon>
        <taxon>Promethearchaeota</taxon>
        <taxon>Promethearchaeia</taxon>
        <taxon>Promethearchaeales</taxon>
        <taxon>Promethearchaeaceae</taxon>
        <taxon>Promethearchaeum</taxon>
    </lineage>
</organism>
<reference evidence="3 4" key="1">
    <citation type="journal article" date="2020" name="Nature">
        <title>Isolation of an archaeon at the prokaryote-eukaryote interface.</title>
        <authorList>
            <person name="Imachi H."/>
            <person name="Nobu M.K."/>
            <person name="Nakahara N."/>
            <person name="Morono Y."/>
            <person name="Ogawara M."/>
            <person name="Takaki Y."/>
            <person name="Takano Y."/>
            <person name="Uematsu K."/>
            <person name="Ikuta T."/>
            <person name="Ito M."/>
            <person name="Matsui Y."/>
            <person name="Miyazaki M."/>
            <person name="Murata K."/>
            <person name="Saito Y."/>
            <person name="Sakai S."/>
            <person name="Song C."/>
            <person name="Tasumi E."/>
            <person name="Yamanaka Y."/>
            <person name="Yamaguchi T."/>
            <person name="Kamagata Y."/>
            <person name="Tamaki H."/>
            <person name="Takai K."/>
        </authorList>
    </citation>
    <scope>NUCLEOTIDE SEQUENCE [LARGE SCALE GENOMIC DNA]</scope>
    <source>
        <strain evidence="3 4">MK-D1</strain>
    </source>
</reference>
<dbReference type="Pfam" id="PF04670">
    <property type="entry name" value="Gtr1_RagA"/>
    <property type="match status" value="1"/>
</dbReference>
<reference evidence="3 4" key="2">
    <citation type="journal article" date="2024" name="Int. J. Syst. Evol. Microbiol.">
        <title>Promethearchaeum syntrophicum gen. nov., sp. nov., an anaerobic, obligately syntrophic archaeon, the first isolate of the lineage 'Asgard' archaea, and proposal of the new archaeal phylum Promethearchaeota phyl. nov. and kingdom Promethearchaeati regn. nov.</title>
        <authorList>
            <person name="Imachi H."/>
            <person name="Nobu M.K."/>
            <person name="Kato S."/>
            <person name="Takaki Y."/>
            <person name="Miyazaki M."/>
            <person name="Miyata M."/>
            <person name="Ogawara M."/>
            <person name="Saito Y."/>
            <person name="Sakai S."/>
            <person name="Tahara Y.O."/>
            <person name="Takano Y."/>
            <person name="Tasumi E."/>
            <person name="Uematsu K."/>
            <person name="Yoshimura T."/>
            <person name="Itoh T."/>
            <person name="Ohkuma M."/>
            <person name="Takai K."/>
        </authorList>
    </citation>
    <scope>NUCLEOTIDE SEQUENCE [LARGE SCALE GENOMIC DNA]</scope>
    <source>
        <strain evidence="3 4">MK-D1</strain>
    </source>
</reference>
<evidence type="ECO:0000313" key="4">
    <source>
        <dbReference type="Proteomes" id="UP000321408"/>
    </source>
</evidence>
<dbReference type="CDD" id="cd00882">
    <property type="entry name" value="Ras_like_GTPase"/>
    <property type="match status" value="1"/>
</dbReference>
<keyword evidence="2" id="KW-0342">GTP-binding</keyword>
<dbReference type="KEGG" id="psyt:DSAG12_02449"/>
<dbReference type="SUPFAM" id="SSF52540">
    <property type="entry name" value="P-loop containing nucleoside triphosphate hydrolases"/>
    <property type="match status" value="1"/>
</dbReference>
<dbReference type="EMBL" id="CP042905">
    <property type="protein sequence ID" value="QEE16619.1"/>
    <property type="molecule type" value="Genomic_DNA"/>
</dbReference>
<protein>
    <submittedName>
        <fullName evidence="3">GTPase domain-containing protein</fullName>
    </submittedName>
</protein>
<evidence type="ECO:0000313" key="3">
    <source>
        <dbReference type="EMBL" id="QEE16619.1"/>
    </source>
</evidence>
<dbReference type="InterPro" id="IPR027417">
    <property type="entry name" value="P-loop_NTPase"/>
</dbReference>
<dbReference type="InterPro" id="IPR006762">
    <property type="entry name" value="Gtr1_RagA"/>
</dbReference>
<dbReference type="AlphaFoldDB" id="A0A5B9DBJ0"/>
<name>A0A5B9DBJ0_9ARCH</name>
<dbReference type="GO" id="GO:0005525">
    <property type="term" value="F:GTP binding"/>
    <property type="evidence" value="ECO:0007669"/>
    <property type="project" value="UniProtKB-KW"/>
</dbReference>
<dbReference type="RefSeq" id="WP_147663503.1">
    <property type="nucleotide sequence ID" value="NZ_CP042905.2"/>
</dbReference>
<evidence type="ECO:0000256" key="1">
    <source>
        <dbReference type="ARBA" id="ARBA00022741"/>
    </source>
</evidence>
<gene>
    <name evidence="3" type="ORF">DSAG12_02449</name>
</gene>
<keyword evidence="1" id="KW-0547">Nucleotide-binding</keyword>
<keyword evidence="4" id="KW-1185">Reference proteome</keyword>
<evidence type="ECO:0000256" key="2">
    <source>
        <dbReference type="ARBA" id="ARBA00023134"/>
    </source>
</evidence>
<proteinExistence type="predicted"/>
<dbReference type="Proteomes" id="UP000321408">
    <property type="component" value="Chromosome"/>
</dbReference>
<sequence length="429" mass="49951">MPKGIVLVGWDNKMGSTIEVKFPKDYQIQNKKITQYLVTLQTFGRSSNIQIRDNEDIILIFGYPVREGPANYDFIIVILDSLEESEIPKIQSKLNLEGGNILKTPKPKRSKLFLDFAGNFIKQEQKKIVFMGYPNSGKTTTKLFFFEKIQSEKLLETTFTPTKGIETDRYSLIDSNIALFDTSGQEIERWFNIDETPLIGSDLTIFFITAMDWKRNPEKVKNDLNRLIQLSEKLDESDHDLVLFCHKFDEITENIEEFKISLIDFTQTLDISVFFTSIKDTGNFDIYIGYQLMLRKFSPLFAFINNSLNPLMSRYQQSGNLLFILDSDFTLITDFTHSIEDFDVANIQQFKSTTIKMMKIINLDDNKSSDFITFTYESSAKIVVCLRISKFNPDFSYVIMQADSYQLVDEIYKEYNKMKENFTWVEHNN</sequence>
<dbReference type="Gene3D" id="3.40.50.300">
    <property type="entry name" value="P-loop containing nucleotide triphosphate hydrolases"/>
    <property type="match status" value="1"/>
</dbReference>